<name>A0A7G9GMP6_9FIRM</name>
<evidence type="ECO:0000256" key="5">
    <source>
        <dbReference type="ARBA" id="ARBA00022645"/>
    </source>
</evidence>
<evidence type="ECO:0000256" key="4">
    <source>
        <dbReference type="ARBA" id="ARBA00022475"/>
    </source>
</evidence>
<keyword evidence="7" id="KW-0328">Glycosyltransferase</keyword>
<dbReference type="AlphaFoldDB" id="A0A7G9GMP6"/>
<dbReference type="GO" id="GO:0009252">
    <property type="term" value="P:peptidoglycan biosynthetic process"/>
    <property type="evidence" value="ECO:0007669"/>
    <property type="project" value="UniProtKB-UniPathway"/>
</dbReference>
<dbReference type="InterPro" id="IPR023346">
    <property type="entry name" value="Lysozyme-like_dom_sf"/>
</dbReference>
<keyword evidence="10" id="KW-0133">Cell shape</keyword>
<keyword evidence="19" id="KW-1185">Reference proteome</keyword>
<dbReference type="GO" id="GO:0005886">
    <property type="term" value="C:plasma membrane"/>
    <property type="evidence" value="ECO:0007669"/>
    <property type="project" value="UniProtKB-SubCell"/>
</dbReference>
<evidence type="ECO:0000313" key="19">
    <source>
        <dbReference type="Proteomes" id="UP000515856"/>
    </source>
</evidence>
<dbReference type="KEGG" id="ehn:H9Q80_17830"/>
<keyword evidence="4" id="KW-1003">Cell membrane</keyword>
<dbReference type="InterPro" id="IPR001264">
    <property type="entry name" value="Glyco_trans_51"/>
</dbReference>
<evidence type="ECO:0000256" key="1">
    <source>
        <dbReference type="ARBA" id="ARBA00004236"/>
    </source>
</evidence>
<dbReference type="GO" id="GO:0008955">
    <property type="term" value="F:peptidoglycan glycosyltransferase activity"/>
    <property type="evidence" value="ECO:0007669"/>
    <property type="project" value="UniProtKB-EC"/>
</dbReference>
<keyword evidence="6" id="KW-0645">Protease</keyword>
<dbReference type="RefSeq" id="WP_117453711.1">
    <property type="nucleotide sequence ID" value="NZ_CP060636.1"/>
</dbReference>
<keyword evidence="12" id="KW-0472">Membrane</keyword>
<sequence>MKIIKRILLLFLVALLTLGILFVGVGYVNYKKAVSDVSIEEKVKEIREKPDYVKTKDISPTLIQATISIEDHRFYQHKGVDYRSLARALVNNIFASGIVGGGSTITQQLAKNLYFDYQPSYLRKMSEIFLAYDLEAELSKEEILELYVNVINYGDNHMGIYQASMGYFGKTPDQLTLDEASLLAGLPQSPSNYQLSNHEDAARKRQKMVLSAMVREKHISQQDMDTIISKY</sequence>
<dbReference type="GO" id="GO:0030288">
    <property type="term" value="C:outer membrane-bounded periplasmic space"/>
    <property type="evidence" value="ECO:0007669"/>
    <property type="project" value="TreeGrafter"/>
</dbReference>
<comment type="catalytic activity">
    <reaction evidence="15">
        <text>Preferential cleavage: (Ac)2-L-Lys-D-Ala-|-D-Ala. Also transpeptidation of peptidyl-alanyl moieties that are N-acyl substituents of D-alanine.</text>
        <dbReference type="EC" id="3.4.16.4"/>
    </reaction>
</comment>
<evidence type="ECO:0000256" key="13">
    <source>
        <dbReference type="ARBA" id="ARBA00023268"/>
    </source>
</evidence>
<dbReference type="SUPFAM" id="SSF53955">
    <property type="entry name" value="Lysozyme-like"/>
    <property type="match status" value="1"/>
</dbReference>
<comment type="similarity">
    <text evidence="2">In the C-terminal section; belongs to the transpeptidase family.</text>
</comment>
<dbReference type="GO" id="GO:0008360">
    <property type="term" value="P:regulation of cell shape"/>
    <property type="evidence" value="ECO:0007669"/>
    <property type="project" value="UniProtKB-KW"/>
</dbReference>
<feature type="domain" description="Glycosyl transferase family 51" evidence="17">
    <location>
        <begin position="43"/>
        <end position="213"/>
    </location>
</feature>
<organism evidence="18 19">
    <name type="scientific">[Eubacterium] hominis</name>
    <dbReference type="NCBI Taxonomy" id="2764325"/>
    <lineage>
        <taxon>Bacteria</taxon>
        <taxon>Bacillati</taxon>
        <taxon>Bacillota</taxon>
        <taxon>Erysipelotrichia</taxon>
        <taxon>Erysipelotrichales</taxon>
        <taxon>Erysipelotrichaceae</taxon>
        <taxon>Amedibacillus</taxon>
    </lineage>
</organism>
<proteinExistence type="inferred from homology"/>
<keyword evidence="13" id="KW-0511">Multifunctional enzyme</keyword>
<dbReference type="Gene3D" id="1.10.3810.10">
    <property type="entry name" value="Biosynthetic peptidoglycan transglycosylase-like"/>
    <property type="match status" value="1"/>
</dbReference>
<dbReference type="InterPro" id="IPR050396">
    <property type="entry name" value="Glycosyltr_51/Transpeptidase"/>
</dbReference>
<dbReference type="GO" id="GO:0009002">
    <property type="term" value="F:serine-type D-Ala-D-Ala carboxypeptidase activity"/>
    <property type="evidence" value="ECO:0007669"/>
    <property type="project" value="UniProtKB-EC"/>
</dbReference>
<dbReference type="PANTHER" id="PTHR32282:SF11">
    <property type="entry name" value="PENICILLIN-BINDING PROTEIN 1B"/>
    <property type="match status" value="1"/>
</dbReference>
<evidence type="ECO:0000256" key="12">
    <source>
        <dbReference type="ARBA" id="ARBA00023136"/>
    </source>
</evidence>
<keyword evidence="14" id="KW-0961">Cell wall biogenesis/degradation</keyword>
<evidence type="ECO:0000256" key="15">
    <source>
        <dbReference type="ARBA" id="ARBA00034000"/>
    </source>
</evidence>
<dbReference type="GO" id="GO:0006508">
    <property type="term" value="P:proteolysis"/>
    <property type="evidence" value="ECO:0007669"/>
    <property type="project" value="UniProtKB-KW"/>
</dbReference>
<evidence type="ECO:0000256" key="14">
    <source>
        <dbReference type="ARBA" id="ARBA00023316"/>
    </source>
</evidence>
<comment type="subcellular location">
    <subcellularLocation>
        <location evidence="1">Cell membrane</location>
    </subcellularLocation>
</comment>
<keyword evidence="9" id="KW-0378">Hydrolase</keyword>
<reference evidence="18 19" key="1">
    <citation type="submission" date="2020-08" db="EMBL/GenBank/DDBJ databases">
        <authorList>
            <person name="Liu C."/>
            <person name="Sun Q."/>
        </authorList>
    </citation>
    <scope>NUCLEOTIDE SEQUENCE [LARGE SCALE GENOMIC DNA]</scope>
    <source>
        <strain evidence="18 19">NSJ-61</strain>
    </source>
</reference>
<evidence type="ECO:0000256" key="16">
    <source>
        <dbReference type="ARBA" id="ARBA00049902"/>
    </source>
</evidence>
<dbReference type="UniPathway" id="UPA00219"/>
<evidence type="ECO:0000259" key="17">
    <source>
        <dbReference type="Pfam" id="PF00912"/>
    </source>
</evidence>
<evidence type="ECO:0000256" key="9">
    <source>
        <dbReference type="ARBA" id="ARBA00022801"/>
    </source>
</evidence>
<keyword evidence="8" id="KW-0808">Transferase</keyword>
<evidence type="ECO:0000256" key="7">
    <source>
        <dbReference type="ARBA" id="ARBA00022676"/>
    </source>
</evidence>
<evidence type="ECO:0000256" key="2">
    <source>
        <dbReference type="ARBA" id="ARBA00007090"/>
    </source>
</evidence>
<dbReference type="GO" id="GO:0071555">
    <property type="term" value="P:cell wall organization"/>
    <property type="evidence" value="ECO:0007669"/>
    <property type="project" value="UniProtKB-KW"/>
</dbReference>
<keyword evidence="5" id="KW-0121">Carboxypeptidase</keyword>
<comment type="catalytic activity">
    <reaction evidence="16">
        <text>[GlcNAc-(1-&gt;4)-Mur2Ac(oyl-L-Ala-gamma-D-Glu-L-Lys-D-Ala-D-Ala)](n)-di-trans,octa-cis-undecaprenyl diphosphate + beta-D-GlcNAc-(1-&gt;4)-Mur2Ac(oyl-L-Ala-gamma-D-Glu-L-Lys-D-Ala-D-Ala)-di-trans,octa-cis-undecaprenyl diphosphate = [GlcNAc-(1-&gt;4)-Mur2Ac(oyl-L-Ala-gamma-D-Glu-L-Lys-D-Ala-D-Ala)](n+1)-di-trans,octa-cis-undecaprenyl diphosphate + di-trans,octa-cis-undecaprenyl diphosphate + H(+)</text>
        <dbReference type="Rhea" id="RHEA:23708"/>
        <dbReference type="Rhea" id="RHEA-COMP:9602"/>
        <dbReference type="Rhea" id="RHEA-COMP:9603"/>
        <dbReference type="ChEBI" id="CHEBI:15378"/>
        <dbReference type="ChEBI" id="CHEBI:58405"/>
        <dbReference type="ChEBI" id="CHEBI:60033"/>
        <dbReference type="ChEBI" id="CHEBI:78435"/>
        <dbReference type="EC" id="2.4.99.28"/>
    </reaction>
</comment>
<dbReference type="InterPro" id="IPR036950">
    <property type="entry name" value="PBP_transglycosylase"/>
</dbReference>
<dbReference type="Pfam" id="PF00912">
    <property type="entry name" value="Transgly"/>
    <property type="match status" value="1"/>
</dbReference>
<comment type="similarity">
    <text evidence="3">In the N-terminal section; belongs to the glycosyltransferase 51 family.</text>
</comment>
<evidence type="ECO:0000256" key="8">
    <source>
        <dbReference type="ARBA" id="ARBA00022679"/>
    </source>
</evidence>
<gene>
    <name evidence="18" type="ORF">H9Q80_17830</name>
</gene>
<keyword evidence="11" id="KW-0573">Peptidoglycan synthesis</keyword>
<evidence type="ECO:0000256" key="11">
    <source>
        <dbReference type="ARBA" id="ARBA00022984"/>
    </source>
</evidence>
<dbReference type="FunFam" id="1.10.3810.10:FF:000001">
    <property type="entry name" value="Penicillin-binding protein 1A"/>
    <property type="match status" value="1"/>
</dbReference>
<protein>
    <submittedName>
        <fullName evidence="18">Transglycosylase domain-containing protein</fullName>
    </submittedName>
</protein>
<accession>A0A7G9GMP6</accession>
<dbReference type="EMBL" id="CP060636">
    <property type="protein sequence ID" value="QNM12078.1"/>
    <property type="molecule type" value="Genomic_DNA"/>
</dbReference>
<dbReference type="PANTHER" id="PTHR32282">
    <property type="entry name" value="BINDING PROTEIN TRANSPEPTIDASE, PUTATIVE-RELATED"/>
    <property type="match status" value="1"/>
</dbReference>
<dbReference type="Proteomes" id="UP000515856">
    <property type="component" value="Chromosome"/>
</dbReference>
<evidence type="ECO:0000313" key="18">
    <source>
        <dbReference type="EMBL" id="QNM12078.1"/>
    </source>
</evidence>
<evidence type="ECO:0000256" key="3">
    <source>
        <dbReference type="ARBA" id="ARBA00007739"/>
    </source>
</evidence>
<evidence type="ECO:0000256" key="6">
    <source>
        <dbReference type="ARBA" id="ARBA00022670"/>
    </source>
</evidence>
<evidence type="ECO:0000256" key="10">
    <source>
        <dbReference type="ARBA" id="ARBA00022960"/>
    </source>
</evidence>